<dbReference type="PANTHER" id="PTHR43736">
    <property type="entry name" value="ADP-RIBOSE PYROPHOSPHATASE"/>
    <property type="match status" value="1"/>
</dbReference>
<dbReference type="Pfam" id="PF00293">
    <property type="entry name" value="NUDIX"/>
    <property type="match status" value="1"/>
</dbReference>
<protein>
    <recommendedName>
        <fullName evidence="1">Nudix hydrolase domain-containing protein</fullName>
    </recommendedName>
</protein>
<evidence type="ECO:0000259" key="1">
    <source>
        <dbReference type="PROSITE" id="PS51462"/>
    </source>
</evidence>
<feature type="domain" description="Nudix hydrolase" evidence="1">
    <location>
        <begin position="1"/>
        <end position="134"/>
    </location>
</feature>
<evidence type="ECO:0000313" key="2">
    <source>
        <dbReference type="EMBL" id="EKD25629.1"/>
    </source>
</evidence>
<dbReference type="PANTHER" id="PTHR43736:SF1">
    <property type="entry name" value="DIHYDRONEOPTERIN TRIPHOSPHATE DIPHOSPHATASE"/>
    <property type="match status" value="1"/>
</dbReference>
<dbReference type="Gene3D" id="3.90.79.10">
    <property type="entry name" value="Nucleoside Triphosphate Pyrophosphohydrolase"/>
    <property type="match status" value="1"/>
</dbReference>
<dbReference type="InterPro" id="IPR015797">
    <property type="entry name" value="NUDIX_hydrolase-like_dom_sf"/>
</dbReference>
<organism evidence="2">
    <name type="scientific">uncultured bacterium</name>
    <name type="common">gcode 4</name>
    <dbReference type="NCBI Taxonomy" id="1234023"/>
    <lineage>
        <taxon>Bacteria</taxon>
        <taxon>environmental samples</taxon>
    </lineage>
</organism>
<accession>K1YJY7</accession>
<gene>
    <name evidence="2" type="ORF">ACD_80C00011G0016</name>
</gene>
<dbReference type="SUPFAM" id="SSF55811">
    <property type="entry name" value="Nudix"/>
    <property type="match status" value="1"/>
</dbReference>
<dbReference type="EMBL" id="AMFJ01036018">
    <property type="protein sequence ID" value="EKD25629.1"/>
    <property type="molecule type" value="Genomic_DNA"/>
</dbReference>
<dbReference type="PROSITE" id="PS51462">
    <property type="entry name" value="NUDIX"/>
    <property type="match status" value="1"/>
</dbReference>
<dbReference type="InterPro" id="IPR000086">
    <property type="entry name" value="NUDIX_hydrolase_dom"/>
</dbReference>
<comment type="caution">
    <text evidence="2">The sequence shown here is derived from an EMBL/GenBank/DDBJ whole genome shotgun (WGS) entry which is preliminary data.</text>
</comment>
<reference evidence="2" key="1">
    <citation type="journal article" date="2012" name="Science">
        <title>Fermentation, hydrogen, and sulfur metabolism in multiple uncultivated bacterial phyla.</title>
        <authorList>
            <person name="Wrighton K.C."/>
            <person name="Thomas B.C."/>
            <person name="Sharon I."/>
            <person name="Miller C.S."/>
            <person name="Castelle C.J."/>
            <person name="VerBerkmoes N.C."/>
            <person name="Wilkins M.J."/>
            <person name="Hettich R.L."/>
            <person name="Lipton M.S."/>
            <person name="Williams K.H."/>
            <person name="Long P.E."/>
            <person name="Banfield J.F."/>
        </authorList>
    </citation>
    <scope>NUCLEOTIDE SEQUENCE [LARGE SCALE GENOMIC DNA]</scope>
</reference>
<sequence length="138" mass="16786">MKKVAGMIFENDKKQILLLLRDNKPNIPFPNTWDMIGWHVEDDETFEEALVREVQEEIEIDLKQQEYTFFREYFCPSTKDAYENIKHIYYGKINIPVEEIRLHEWQRVQYFDYDEIMGLECANMTKEIFLEYMNATKI</sequence>
<proteinExistence type="predicted"/>
<name>K1YJY7_9BACT</name>
<dbReference type="AlphaFoldDB" id="K1YJY7"/>